<evidence type="ECO:0000256" key="1">
    <source>
        <dbReference type="ARBA" id="ARBA00022723"/>
    </source>
</evidence>
<dbReference type="OrthoDB" id="1489951at2"/>
<evidence type="ECO:0000313" key="4">
    <source>
        <dbReference type="Proteomes" id="UP000256869"/>
    </source>
</evidence>
<dbReference type="Gene3D" id="3.40.50.1400">
    <property type="match status" value="2"/>
</dbReference>
<dbReference type="GO" id="GO:0046872">
    <property type="term" value="F:metal ion binding"/>
    <property type="evidence" value="ECO:0007669"/>
    <property type="project" value="UniProtKB-KW"/>
</dbReference>
<dbReference type="CDD" id="cd03416">
    <property type="entry name" value="CbiX_SirB_N"/>
    <property type="match status" value="1"/>
</dbReference>
<dbReference type="GO" id="GO:0016829">
    <property type="term" value="F:lyase activity"/>
    <property type="evidence" value="ECO:0007669"/>
    <property type="project" value="UniProtKB-KW"/>
</dbReference>
<dbReference type="InterPro" id="IPR050963">
    <property type="entry name" value="Sirohydro_Cobaltochel/CbiX"/>
</dbReference>
<keyword evidence="2" id="KW-0456">Lyase</keyword>
<keyword evidence="4" id="KW-1185">Reference proteome</keyword>
<dbReference type="RefSeq" id="WP_115992350.1">
    <property type="nucleotide sequence ID" value="NZ_QRDY01000004.1"/>
</dbReference>
<sequence length="270" mass="29767">MRPGLLVISHGSREAGWVALVDKTIDAVRTALGDGLPVETAFLELVEGRLIQDGIDRLETVGVTHLLALPLFVSSGSTHVDEIGWALGAYSEPKIETDLEKIRIPRGLSLTYGKPMDDDPELISVVLNRLREMSSEAGKESVLLIGHGSQEEGFQDDWERILAAIAGRVMDLGGYDACSTALLLPNQVPEQLGNLRKRRPSNEILVLPLFLSEGYFTKEVIPRRLESASTGSGAIYRYDGRALMPHEDVENWIIWQARNWAKGLGIEVEE</sequence>
<organism evidence="3 4">
    <name type="scientific">Cohnella lupini</name>
    <dbReference type="NCBI Taxonomy" id="1294267"/>
    <lineage>
        <taxon>Bacteria</taxon>
        <taxon>Bacillati</taxon>
        <taxon>Bacillota</taxon>
        <taxon>Bacilli</taxon>
        <taxon>Bacillales</taxon>
        <taxon>Paenibacillaceae</taxon>
        <taxon>Cohnella</taxon>
    </lineage>
</organism>
<dbReference type="Pfam" id="PF01903">
    <property type="entry name" value="CbiX"/>
    <property type="match status" value="2"/>
</dbReference>
<dbReference type="PANTHER" id="PTHR33542:SF3">
    <property type="entry name" value="SIROHYDROCHLORIN FERROCHELATASE, CHLOROPLASTIC"/>
    <property type="match status" value="1"/>
</dbReference>
<proteinExistence type="predicted"/>
<reference evidence="3 4" key="1">
    <citation type="submission" date="2018-07" db="EMBL/GenBank/DDBJ databases">
        <title>Genomic Encyclopedia of Type Strains, Phase III (KMG-III): the genomes of soil and plant-associated and newly described type strains.</title>
        <authorList>
            <person name="Whitman W."/>
        </authorList>
    </citation>
    <scope>NUCLEOTIDE SEQUENCE [LARGE SCALE GENOMIC DNA]</scope>
    <source>
        <strain evidence="3 4">CECT 8236</strain>
    </source>
</reference>
<comment type="caution">
    <text evidence="3">The sequence shown here is derived from an EMBL/GenBank/DDBJ whole genome shotgun (WGS) entry which is preliminary data.</text>
</comment>
<dbReference type="InterPro" id="IPR002762">
    <property type="entry name" value="CbiX-like"/>
</dbReference>
<dbReference type="Proteomes" id="UP000256869">
    <property type="component" value="Unassembled WGS sequence"/>
</dbReference>
<dbReference type="EMBL" id="QRDY01000004">
    <property type="protein sequence ID" value="RED63053.1"/>
    <property type="molecule type" value="Genomic_DNA"/>
</dbReference>
<dbReference type="SUPFAM" id="SSF53800">
    <property type="entry name" value="Chelatase"/>
    <property type="match status" value="1"/>
</dbReference>
<dbReference type="PANTHER" id="PTHR33542">
    <property type="entry name" value="SIROHYDROCHLORIN FERROCHELATASE, CHLOROPLASTIC"/>
    <property type="match status" value="1"/>
</dbReference>
<name>A0A3D9IMP8_9BACL</name>
<gene>
    <name evidence="3" type="ORF">DFP95_10446</name>
</gene>
<evidence type="ECO:0000256" key="2">
    <source>
        <dbReference type="ARBA" id="ARBA00023239"/>
    </source>
</evidence>
<evidence type="ECO:0000313" key="3">
    <source>
        <dbReference type="EMBL" id="RED63053.1"/>
    </source>
</evidence>
<dbReference type="AlphaFoldDB" id="A0A3D9IMP8"/>
<accession>A0A3D9IMP8</accession>
<keyword evidence="1" id="KW-0479">Metal-binding</keyword>
<protein>
    <submittedName>
        <fullName evidence="3">Sirohydrochlorin ferrochelatase</fullName>
    </submittedName>
</protein>